<reference evidence="1" key="1">
    <citation type="submission" date="2022-10" db="EMBL/GenBank/DDBJ databases">
        <authorList>
            <person name="Yue Y."/>
        </authorList>
    </citation>
    <scope>NUCLEOTIDE SEQUENCE</scope>
    <source>
        <strain evidence="1">Z654</strain>
    </source>
</reference>
<dbReference type="Proteomes" id="UP001208041">
    <property type="component" value="Unassembled WGS sequence"/>
</dbReference>
<keyword evidence="2" id="KW-1185">Reference proteome</keyword>
<dbReference type="EMBL" id="JAOYFC010000001">
    <property type="protein sequence ID" value="MCV6824442.1"/>
    <property type="molecule type" value="Genomic_DNA"/>
</dbReference>
<gene>
    <name evidence="1" type="ORF">OH136_07710</name>
</gene>
<dbReference type="RefSeq" id="WP_263953249.1">
    <property type="nucleotide sequence ID" value="NZ_JAOYFC010000001.1"/>
</dbReference>
<dbReference type="AlphaFoldDB" id="A0AAE3LQG9"/>
<proteinExistence type="predicted"/>
<evidence type="ECO:0000313" key="2">
    <source>
        <dbReference type="Proteomes" id="UP001208041"/>
    </source>
</evidence>
<organism evidence="1 2">
    <name type="scientific">Halocynthiibacter halioticoli</name>
    <dbReference type="NCBI Taxonomy" id="2986804"/>
    <lineage>
        <taxon>Bacteria</taxon>
        <taxon>Pseudomonadati</taxon>
        <taxon>Pseudomonadota</taxon>
        <taxon>Alphaproteobacteria</taxon>
        <taxon>Rhodobacterales</taxon>
        <taxon>Paracoccaceae</taxon>
        <taxon>Halocynthiibacter</taxon>
    </lineage>
</organism>
<evidence type="ECO:0000313" key="1">
    <source>
        <dbReference type="EMBL" id="MCV6824442.1"/>
    </source>
</evidence>
<name>A0AAE3LQG9_9RHOB</name>
<protein>
    <recommendedName>
        <fullName evidence="3">Flp family type IVb pilin</fullName>
    </recommendedName>
</protein>
<evidence type="ECO:0008006" key="3">
    <source>
        <dbReference type="Google" id="ProtNLM"/>
    </source>
</evidence>
<accession>A0AAE3LQG9</accession>
<comment type="caution">
    <text evidence="1">The sequence shown here is derived from an EMBL/GenBank/DDBJ whole genome shotgun (WGS) entry which is preliminary data.</text>
</comment>
<sequence>MILKTFIRLRHDDEGVTLVEYGIAIALAVTLGVGALTTLGGEIGTAMGAAGTQMPN</sequence>